<sequence length="71" mass="7805">MYRELIQNANDATATEIEFQFLSDESGNISRIKVNNNGTRFADVDWARIVNIGSGNDGQKKVGGFGVGFYS</sequence>
<accession>A0AAD5SNV2</accession>
<evidence type="ECO:0000313" key="2">
    <source>
        <dbReference type="Proteomes" id="UP001211907"/>
    </source>
</evidence>
<dbReference type="InterPro" id="IPR036890">
    <property type="entry name" value="HATPase_C_sf"/>
</dbReference>
<reference evidence="1" key="1">
    <citation type="submission" date="2020-05" db="EMBL/GenBank/DDBJ databases">
        <title>Phylogenomic resolution of chytrid fungi.</title>
        <authorList>
            <person name="Stajich J.E."/>
            <person name="Amses K."/>
            <person name="Simmons R."/>
            <person name="Seto K."/>
            <person name="Myers J."/>
            <person name="Bonds A."/>
            <person name="Quandt C.A."/>
            <person name="Barry K."/>
            <person name="Liu P."/>
            <person name="Grigoriev I."/>
            <person name="Longcore J.E."/>
            <person name="James T.Y."/>
        </authorList>
    </citation>
    <scope>NUCLEOTIDE SEQUENCE</scope>
    <source>
        <strain evidence="1">JEL0513</strain>
    </source>
</reference>
<comment type="caution">
    <text evidence="1">The sequence shown here is derived from an EMBL/GenBank/DDBJ whole genome shotgun (WGS) entry which is preliminary data.</text>
</comment>
<name>A0AAD5SNV2_9FUNG</name>
<dbReference type="Proteomes" id="UP001211907">
    <property type="component" value="Unassembled WGS sequence"/>
</dbReference>
<evidence type="ECO:0000313" key="1">
    <source>
        <dbReference type="EMBL" id="KAJ3086214.1"/>
    </source>
</evidence>
<proteinExistence type="predicted"/>
<dbReference type="NCBIfam" id="NF047352">
    <property type="entry name" value="P_loop_sacsin"/>
    <property type="match status" value="1"/>
</dbReference>
<dbReference type="EMBL" id="JADGJH010004335">
    <property type="protein sequence ID" value="KAJ3086214.1"/>
    <property type="molecule type" value="Genomic_DNA"/>
</dbReference>
<protein>
    <submittedName>
        <fullName evidence="1">Uncharacterized protein</fullName>
    </submittedName>
</protein>
<dbReference type="PANTHER" id="PTHR47839">
    <property type="entry name" value="DOMAIN PROTEIN, PUTATIVE (AFU_ORTHOLOGUE AFUA_6G04830)-RELATED"/>
    <property type="match status" value="1"/>
</dbReference>
<dbReference type="Gene3D" id="3.30.565.10">
    <property type="entry name" value="Histidine kinase-like ATPase, C-terminal domain"/>
    <property type="match status" value="1"/>
</dbReference>
<keyword evidence="2" id="KW-1185">Reference proteome</keyword>
<organism evidence="1 2">
    <name type="scientific">Physocladia obscura</name>
    <dbReference type="NCBI Taxonomy" id="109957"/>
    <lineage>
        <taxon>Eukaryota</taxon>
        <taxon>Fungi</taxon>
        <taxon>Fungi incertae sedis</taxon>
        <taxon>Chytridiomycota</taxon>
        <taxon>Chytridiomycota incertae sedis</taxon>
        <taxon>Chytridiomycetes</taxon>
        <taxon>Chytridiales</taxon>
        <taxon>Chytriomycetaceae</taxon>
        <taxon>Physocladia</taxon>
    </lineage>
</organism>
<feature type="non-terminal residue" evidence="1">
    <location>
        <position position="71"/>
    </location>
</feature>
<gene>
    <name evidence="1" type="ORF">HK100_008777</name>
</gene>
<dbReference type="PANTHER" id="PTHR47839:SF1">
    <property type="entry name" value="DOMAIN PROTEIN, PUTATIVE (AFU_ORTHOLOGUE AFUA_6G04830)-RELATED"/>
    <property type="match status" value="1"/>
</dbReference>
<dbReference type="SUPFAM" id="SSF55874">
    <property type="entry name" value="ATPase domain of HSP90 chaperone/DNA topoisomerase II/histidine kinase"/>
    <property type="match status" value="1"/>
</dbReference>
<dbReference type="AlphaFoldDB" id="A0AAD5SNV2"/>